<dbReference type="InterPro" id="IPR011990">
    <property type="entry name" value="TPR-like_helical_dom_sf"/>
</dbReference>
<evidence type="ECO:0000259" key="7">
    <source>
        <dbReference type="Pfam" id="PF07980"/>
    </source>
</evidence>
<evidence type="ECO:0000256" key="1">
    <source>
        <dbReference type="ARBA" id="ARBA00004442"/>
    </source>
</evidence>
<evidence type="ECO:0000259" key="8">
    <source>
        <dbReference type="Pfam" id="PF14322"/>
    </source>
</evidence>
<dbReference type="SUPFAM" id="SSF48452">
    <property type="entry name" value="TPR-like"/>
    <property type="match status" value="1"/>
</dbReference>
<evidence type="ECO:0008006" key="11">
    <source>
        <dbReference type="Google" id="ProtNLM"/>
    </source>
</evidence>
<evidence type="ECO:0000256" key="6">
    <source>
        <dbReference type="SAM" id="SignalP"/>
    </source>
</evidence>
<feature type="signal peptide" evidence="6">
    <location>
        <begin position="1"/>
        <end position="20"/>
    </location>
</feature>
<dbReference type="InterPro" id="IPR033985">
    <property type="entry name" value="SusD-like_N"/>
</dbReference>
<dbReference type="RefSeq" id="WP_183671437.1">
    <property type="nucleotide sequence ID" value="NZ_BMPB01000007.1"/>
</dbReference>
<dbReference type="PROSITE" id="PS51257">
    <property type="entry name" value="PROKAR_LIPOPROTEIN"/>
    <property type="match status" value="1"/>
</dbReference>
<dbReference type="EMBL" id="JACHOC010000006">
    <property type="protein sequence ID" value="MBB4623276.1"/>
    <property type="molecule type" value="Genomic_DNA"/>
</dbReference>
<gene>
    <name evidence="9" type="ORF">GGQ57_003188</name>
</gene>
<dbReference type="Pfam" id="PF14322">
    <property type="entry name" value="SusD-like_3"/>
    <property type="match status" value="1"/>
</dbReference>
<feature type="domain" description="RagB/SusD" evidence="7">
    <location>
        <begin position="253"/>
        <end position="566"/>
    </location>
</feature>
<reference evidence="9 10" key="1">
    <citation type="submission" date="2020-08" db="EMBL/GenBank/DDBJ databases">
        <title>Genomic Encyclopedia of Type Strains, Phase IV (KMG-IV): sequencing the most valuable type-strain genomes for metagenomic binning, comparative biology and taxonomic classification.</title>
        <authorList>
            <person name="Goeker M."/>
        </authorList>
    </citation>
    <scope>NUCLEOTIDE SEQUENCE [LARGE SCALE GENOMIC DNA]</scope>
    <source>
        <strain evidence="9 10">DSM 102983</strain>
    </source>
</reference>
<keyword evidence="3 6" id="KW-0732">Signal</keyword>
<sequence>MKKIYAVIAASLLAFSGCNVLDTKDLSNYGPDVWNDSKLTSAFLTDIYGNVLNLTWPRDGSNSDECLGIMGKDAVQPNNTSFKFWPYASIRNINTLLKNIDEGTLPEGEKNLMKGQAYFMRAFQYFKMVRLHGGVPIVKEPQSLEDDLNVKRNSTAECFEFILSDLDEAAKLLPVKNSGDNYGRIDQCIVAAFKSRVLLYKASPQFNPSSPYNNSYWKDAYNAAKSAKELLDQNGYGLIDNYTDVFETKKHSEAILPIIYSNPTKVNGRAEDAVRPLSESKNATGGDQPTWGLVESFPMKDGKKVGESDKYSYNVQEFWKNRDPRFDAVIVYNGDIYELSGKAGRRQYTTPNIANSLDAFGYNIQGEHHNRTGLYCKKGIMEELPVAQVTLNDVDWLEIRYPEIMFNLAETANENGSTAEGYETLVAIRKRAGIEPGANNLYGLKAGMSREEMRLALLDEKRIEFCFEGQRFWDLRRHRMLHTYLNGQHKYGILANLKAGIDMTDAMNRAASYTLMPEEFDYQVIDLIFQNPTSEDAMYMPESYYFFPISKDEIEKNPNLDQNKDWGGSFDPVL</sequence>
<comment type="subcellular location">
    <subcellularLocation>
        <location evidence="1">Cell outer membrane</location>
    </subcellularLocation>
</comment>
<comment type="similarity">
    <text evidence="2">Belongs to the SusD family.</text>
</comment>
<dbReference type="Gene3D" id="1.25.40.390">
    <property type="match status" value="1"/>
</dbReference>
<proteinExistence type="inferred from homology"/>
<keyword evidence="4" id="KW-0472">Membrane</keyword>
<evidence type="ECO:0000256" key="5">
    <source>
        <dbReference type="ARBA" id="ARBA00023237"/>
    </source>
</evidence>
<comment type="caution">
    <text evidence="9">The sequence shown here is derived from an EMBL/GenBank/DDBJ whole genome shotgun (WGS) entry which is preliminary data.</text>
</comment>
<keyword evidence="10" id="KW-1185">Reference proteome</keyword>
<keyword evidence="5" id="KW-0998">Cell outer membrane</keyword>
<evidence type="ECO:0000256" key="4">
    <source>
        <dbReference type="ARBA" id="ARBA00023136"/>
    </source>
</evidence>
<protein>
    <recommendedName>
        <fullName evidence="11">RagB/SusD family nutrient uptake outer membrane protein</fullName>
    </recommendedName>
</protein>
<accession>A0ABR6KPE1</accession>
<dbReference type="InterPro" id="IPR012944">
    <property type="entry name" value="SusD_RagB_dom"/>
</dbReference>
<feature type="chain" id="PRO_5047209123" description="RagB/SusD family nutrient uptake outer membrane protein" evidence="6">
    <location>
        <begin position="21"/>
        <end position="574"/>
    </location>
</feature>
<evidence type="ECO:0000313" key="10">
    <source>
        <dbReference type="Proteomes" id="UP000533637"/>
    </source>
</evidence>
<organism evidence="9 10">
    <name type="scientific">Parabacteroides faecis</name>
    <dbReference type="NCBI Taxonomy" id="1217282"/>
    <lineage>
        <taxon>Bacteria</taxon>
        <taxon>Pseudomonadati</taxon>
        <taxon>Bacteroidota</taxon>
        <taxon>Bacteroidia</taxon>
        <taxon>Bacteroidales</taxon>
        <taxon>Tannerellaceae</taxon>
        <taxon>Parabacteroides</taxon>
    </lineage>
</organism>
<evidence type="ECO:0000256" key="2">
    <source>
        <dbReference type="ARBA" id="ARBA00006275"/>
    </source>
</evidence>
<dbReference type="CDD" id="cd08977">
    <property type="entry name" value="SusD"/>
    <property type="match status" value="1"/>
</dbReference>
<evidence type="ECO:0000256" key="3">
    <source>
        <dbReference type="ARBA" id="ARBA00022729"/>
    </source>
</evidence>
<dbReference type="Pfam" id="PF07980">
    <property type="entry name" value="SusD_RagB"/>
    <property type="match status" value="1"/>
</dbReference>
<feature type="domain" description="SusD-like N-terminal" evidence="8">
    <location>
        <begin position="79"/>
        <end position="199"/>
    </location>
</feature>
<name>A0ABR6KPE1_9BACT</name>
<dbReference type="Proteomes" id="UP000533637">
    <property type="component" value="Unassembled WGS sequence"/>
</dbReference>
<evidence type="ECO:0000313" key="9">
    <source>
        <dbReference type="EMBL" id="MBB4623276.1"/>
    </source>
</evidence>